<dbReference type="EC" id="2.3.2.26" evidence="2"/>
<evidence type="ECO:0000256" key="5">
    <source>
        <dbReference type="PROSITE-ProRule" id="PRU00104"/>
    </source>
</evidence>
<sequence length="212" mass="24297">MQYLLDYEGNVEETFGQYFEVTEHRYGVTEHLELMPNGSNTPVTNENRVKYVELYVDYLLNKSVQKQFSSFQSGLLHVCGKKILEIFTAEELELCVCGEADTIDTITLEKGSIYKGFHPDQPYMKQFWNIVHNLSSEQKKKLLLFTTGTDRLPIGGIKTLQFIIQRNGSDTEQLPTAMTCFHVLLLPEYSSHEKLKSKLLVALENCKGFGLR</sequence>
<feature type="domain" description="HECT" evidence="6">
    <location>
        <begin position="1"/>
        <end position="212"/>
    </location>
</feature>
<dbReference type="PANTHER" id="PTHR45700">
    <property type="entry name" value="UBIQUITIN-PROTEIN LIGASE E3C"/>
    <property type="match status" value="1"/>
</dbReference>
<evidence type="ECO:0000256" key="1">
    <source>
        <dbReference type="ARBA" id="ARBA00000885"/>
    </source>
</evidence>
<dbReference type="GO" id="GO:0000209">
    <property type="term" value="P:protein polyubiquitination"/>
    <property type="evidence" value="ECO:0007669"/>
    <property type="project" value="InterPro"/>
</dbReference>
<dbReference type="Pfam" id="PF00632">
    <property type="entry name" value="HECT"/>
    <property type="match status" value="1"/>
</dbReference>
<evidence type="ECO:0000256" key="2">
    <source>
        <dbReference type="ARBA" id="ARBA00012485"/>
    </source>
</evidence>
<dbReference type="FunFam" id="3.30.2410.10:FF:000003">
    <property type="entry name" value="probable E3 ubiquitin-protein ligase HERC4 isoform X1"/>
    <property type="match status" value="1"/>
</dbReference>
<evidence type="ECO:0000313" key="7">
    <source>
        <dbReference type="EMBL" id="NDV36302.1"/>
    </source>
</evidence>
<dbReference type="GO" id="GO:0061630">
    <property type="term" value="F:ubiquitin protein ligase activity"/>
    <property type="evidence" value="ECO:0007669"/>
    <property type="project" value="UniProtKB-EC"/>
</dbReference>
<protein>
    <recommendedName>
        <fullName evidence="2">HECT-type E3 ubiquitin transferase</fullName>
        <ecNumber evidence="2">2.3.2.26</ecNumber>
    </recommendedName>
</protein>
<evidence type="ECO:0000256" key="4">
    <source>
        <dbReference type="ARBA" id="ARBA00022786"/>
    </source>
</evidence>
<evidence type="ECO:0000256" key="3">
    <source>
        <dbReference type="ARBA" id="ARBA00022679"/>
    </source>
</evidence>
<dbReference type="Gene3D" id="3.30.2160.10">
    <property type="entry name" value="Hect, E3 ligase catalytic domain"/>
    <property type="match status" value="1"/>
</dbReference>
<name>A0A6B2LGV1_9EUKA</name>
<dbReference type="PANTHER" id="PTHR45700:SF8">
    <property type="entry name" value="HECT-TYPE E3 UBIQUITIN TRANSFERASE"/>
    <property type="match status" value="1"/>
</dbReference>
<dbReference type="EMBL" id="GIBP01007333">
    <property type="protein sequence ID" value="NDV36302.1"/>
    <property type="molecule type" value="Transcribed_RNA"/>
</dbReference>
<dbReference type="Gene3D" id="3.30.2410.10">
    <property type="entry name" value="Hect, E3 ligase catalytic domain"/>
    <property type="match status" value="1"/>
</dbReference>
<proteinExistence type="predicted"/>
<keyword evidence="3" id="KW-0808">Transferase</keyword>
<evidence type="ECO:0000259" key="6">
    <source>
        <dbReference type="PROSITE" id="PS50237"/>
    </source>
</evidence>
<accession>A0A6B2LGV1</accession>
<feature type="active site" description="Glycyl thioester intermediate" evidence="5">
    <location>
        <position position="180"/>
    </location>
</feature>
<dbReference type="InterPro" id="IPR035983">
    <property type="entry name" value="Hect_E3_ubiquitin_ligase"/>
</dbReference>
<organism evidence="7">
    <name type="scientific">Arcella intermedia</name>
    <dbReference type="NCBI Taxonomy" id="1963864"/>
    <lineage>
        <taxon>Eukaryota</taxon>
        <taxon>Amoebozoa</taxon>
        <taxon>Tubulinea</taxon>
        <taxon>Elardia</taxon>
        <taxon>Arcellinida</taxon>
        <taxon>Sphaerothecina</taxon>
        <taxon>Arcellidae</taxon>
        <taxon>Arcella</taxon>
    </lineage>
</organism>
<keyword evidence="4 5" id="KW-0833">Ubl conjugation pathway</keyword>
<dbReference type="InterPro" id="IPR000569">
    <property type="entry name" value="HECT_dom"/>
</dbReference>
<reference evidence="7" key="1">
    <citation type="journal article" date="2020" name="J. Eukaryot. Microbiol.">
        <title>De novo Sequencing, Assembly and Annotation of the Transcriptome for the Free-Living Testate Amoeba Arcella intermedia.</title>
        <authorList>
            <person name="Ribeiro G.M."/>
            <person name="Porfirio-Sousa A.L."/>
            <person name="Maurer-Alcala X.X."/>
            <person name="Katz L.A."/>
            <person name="Lahr D.J.G."/>
        </authorList>
    </citation>
    <scope>NUCLEOTIDE SEQUENCE</scope>
</reference>
<comment type="catalytic activity">
    <reaction evidence="1">
        <text>S-ubiquitinyl-[E2 ubiquitin-conjugating enzyme]-L-cysteine + [acceptor protein]-L-lysine = [E2 ubiquitin-conjugating enzyme]-L-cysteine + N(6)-ubiquitinyl-[acceptor protein]-L-lysine.</text>
        <dbReference type="EC" id="2.3.2.26"/>
    </reaction>
</comment>
<dbReference type="SUPFAM" id="SSF56204">
    <property type="entry name" value="Hect, E3 ligase catalytic domain"/>
    <property type="match status" value="1"/>
</dbReference>
<dbReference type="InterPro" id="IPR044611">
    <property type="entry name" value="E3A/B/C-like"/>
</dbReference>
<dbReference type="AlphaFoldDB" id="A0A6B2LGV1"/>
<dbReference type="SMART" id="SM00119">
    <property type="entry name" value="HECTc"/>
    <property type="match status" value="1"/>
</dbReference>
<dbReference type="PROSITE" id="PS50237">
    <property type="entry name" value="HECT"/>
    <property type="match status" value="1"/>
</dbReference>